<dbReference type="InterPro" id="IPR005064">
    <property type="entry name" value="BUG"/>
</dbReference>
<dbReference type="Gene3D" id="3.40.190.10">
    <property type="entry name" value="Periplasmic binding protein-like II"/>
    <property type="match status" value="1"/>
</dbReference>
<proteinExistence type="predicted"/>
<sequence length="324" mass="34065">MQRRILNVIAAIVAATPWCGAAVAQTYPTKPVRLIVPFAPSGGTDLLGRSIAQKLGDAFGHVVIVDNRAGGSGNTGTDMVAKSNPDGYTLLMGYVGNLAINPFLFKNLPYDPVKDFSPITLAATAPNVLVAHPSVAAVNVKDLVALARANPSKLNYASAGNGTVGHMVAELFKTVTNTQIVHIPYKGNGAAITDTLAGNVQLMFSAPGTVLPHIKAGKLKGLATASAKRAHGLEDVPTFMEAGFPAVEASAWYGILAAAGTPRPIVTKLHQELVRIIRLPDVRDRFANLGYEAATCTPEEFAQLIKADLAKWQKVIKASGARVD</sequence>
<protein>
    <submittedName>
        <fullName evidence="1">Unannotated protein</fullName>
    </submittedName>
</protein>
<accession>A0A6J7N275</accession>
<organism evidence="1">
    <name type="scientific">freshwater metagenome</name>
    <dbReference type="NCBI Taxonomy" id="449393"/>
    <lineage>
        <taxon>unclassified sequences</taxon>
        <taxon>metagenomes</taxon>
        <taxon>ecological metagenomes</taxon>
    </lineage>
</organism>
<dbReference type="AlphaFoldDB" id="A0A6J7N275"/>
<gene>
    <name evidence="1" type="ORF">UFOPK3954_00943</name>
</gene>
<dbReference type="Gene3D" id="3.40.190.150">
    <property type="entry name" value="Bordetella uptake gene, domain 1"/>
    <property type="match status" value="1"/>
</dbReference>
<dbReference type="PANTHER" id="PTHR42928">
    <property type="entry name" value="TRICARBOXYLATE-BINDING PROTEIN"/>
    <property type="match status" value="1"/>
</dbReference>
<dbReference type="PIRSF" id="PIRSF017082">
    <property type="entry name" value="YflP"/>
    <property type="match status" value="1"/>
</dbReference>
<reference evidence="1" key="1">
    <citation type="submission" date="2020-05" db="EMBL/GenBank/DDBJ databases">
        <authorList>
            <person name="Chiriac C."/>
            <person name="Salcher M."/>
            <person name="Ghai R."/>
            <person name="Kavagutti S V."/>
        </authorList>
    </citation>
    <scope>NUCLEOTIDE SEQUENCE</scope>
</reference>
<dbReference type="EMBL" id="CAFBON010000083">
    <property type="protein sequence ID" value="CAB4987431.1"/>
    <property type="molecule type" value="Genomic_DNA"/>
</dbReference>
<dbReference type="Pfam" id="PF03401">
    <property type="entry name" value="TctC"/>
    <property type="match status" value="1"/>
</dbReference>
<evidence type="ECO:0000313" key="1">
    <source>
        <dbReference type="EMBL" id="CAB4987431.1"/>
    </source>
</evidence>
<dbReference type="InterPro" id="IPR042100">
    <property type="entry name" value="Bug_dom1"/>
</dbReference>
<name>A0A6J7N275_9ZZZZ</name>
<dbReference type="PANTHER" id="PTHR42928:SF5">
    <property type="entry name" value="BLR1237 PROTEIN"/>
    <property type="match status" value="1"/>
</dbReference>
<dbReference type="SUPFAM" id="SSF53850">
    <property type="entry name" value="Periplasmic binding protein-like II"/>
    <property type="match status" value="1"/>
</dbReference>
<dbReference type="CDD" id="cd13578">
    <property type="entry name" value="PBP2_Bug27"/>
    <property type="match status" value="1"/>
</dbReference>